<reference evidence="1 2" key="1">
    <citation type="journal article" date="2024" name="J Genomics">
        <title>Draft genome sequencing and assembly of Favolaschia claudopus CIRM-BRFM 2984 isolated from oak limbs.</title>
        <authorList>
            <person name="Navarro D."/>
            <person name="Drula E."/>
            <person name="Chaduli D."/>
            <person name="Cazenave R."/>
            <person name="Ahrendt S."/>
            <person name="Wang J."/>
            <person name="Lipzen A."/>
            <person name="Daum C."/>
            <person name="Barry K."/>
            <person name="Grigoriev I.V."/>
            <person name="Favel A."/>
            <person name="Rosso M.N."/>
            <person name="Martin F."/>
        </authorList>
    </citation>
    <scope>NUCLEOTIDE SEQUENCE [LARGE SCALE GENOMIC DNA]</scope>
    <source>
        <strain evidence="1 2">CIRM-BRFM 2984</strain>
    </source>
</reference>
<dbReference type="Gene3D" id="3.80.10.10">
    <property type="entry name" value="Ribonuclease Inhibitor"/>
    <property type="match status" value="1"/>
</dbReference>
<protein>
    <recommendedName>
        <fullName evidence="3">F-box domain-containing protein</fullName>
    </recommendedName>
</protein>
<dbReference type="AlphaFoldDB" id="A0AAW0AME1"/>
<sequence length="532" mass="60364">MSATTLRDLLCTNESPLDGQIPIIRNLITTAQNRLATAESEQDELRKKRAALWVKLDALNAEISSVTIEELETNAKATALDEIIDACKDQIHRHSAVLAAVRRVPLEVLFEIFDWIEPDAFDRTVFHKRHVPTAPWRITHVCRAWREAAQSYPKLWTNICIHGGMVDWAESDHKAPSMSVLYPLDALEAQLRLSSPASLDVQLEMLEESEYMTMLLKPLIERSHRWSRLTVTSDGDCTLWYLTGIERRLSRLEYLTIDTGHNLNTSGWPTELTELFFWADNLQTAKLTNFALTSPSPPLSLPWHQLTTLHICSPLTSLLEILSTAHNLVDCTLEVDELNETWAIPPFIVTLPTVQRLTMGPRCSDDCCSWLVLPQLRFLALEGNPVENAHTLVTTSQCRLETLELRNIEIESDVLLSLLKAASSITNLFVDFCFSFTDEQIQFFFREMRGAGLCPNLASLEIGFRPHQHTIQNSEMACGMIESRWNSTTGARVLQRVQLSPVDNWPQLVWRRLEGMRVAGLDLNGLTVSDRR</sequence>
<evidence type="ECO:0000313" key="2">
    <source>
        <dbReference type="Proteomes" id="UP001362999"/>
    </source>
</evidence>
<dbReference type="Proteomes" id="UP001362999">
    <property type="component" value="Unassembled WGS sequence"/>
</dbReference>
<accession>A0AAW0AME1</accession>
<comment type="caution">
    <text evidence="1">The sequence shown here is derived from an EMBL/GenBank/DDBJ whole genome shotgun (WGS) entry which is preliminary data.</text>
</comment>
<name>A0AAW0AME1_9AGAR</name>
<keyword evidence="2" id="KW-1185">Reference proteome</keyword>
<dbReference type="InterPro" id="IPR032675">
    <property type="entry name" value="LRR_dom_sf"/>
</dbReference>
<dbReference type="Gene3D" id="1.20.1280.50">
    <property type="match status" value="1"/>
</dbReference>
<evidence type="ECO:0008006" key="3">
    <source>
        <dbReference type="Google" id="ProtNLM"/>
    </source>
</evidence>
<proteinExistence type="predicted"/>
<organism evidence="1 2">
    <name type="scientific">Favolaschia claudopus</name>
    <dbReference type="NCBI Taxonomy" id="2862362"/>
    <lineage>
        <taxon>Eukaryota</taxon>
        <taxon>Fungi</taxon>
        <taxon>Dikarya</taxon>
        <taxon>Basidiomycota</taxon>
        <taxon>Agaricomycotina</taxon>
        <taxon>Agaricomycetes</taxon>
        <taxon>Agaricomycetidae</taxon>
        <taxon>Agaricales</taxon>
        <taxon>Marasmiineae</taxon>
        <taxon>Mycenaceae</taxon>
        <taxon>Favolaschia</taxon>
    </lineage>
</organism>
<evidence type="ECO:0000313" key="1">
    <source>
        <dbReference type="EMBL" id="KAK7014348.1"/>
    </source>
</evidence>
<dbReference type="SUPFAM" id="SSF52047">
    <property type="entry name" value="RNI-like"/>
    <property type="match status" value="1"/>
</dbReference>
<gene>
    <name evidence="1" type="ORF">R3P38DRAFT_1449651</name>
</gene>
<dbReference type="EMBL" id="JAWWNJ010000057">
    <property type="protein sequence ID" value="KAK7014348.1"/>
    <property type="molecule type" value="Genomic_DNA"/>
</dbReference>